<feature type="region of interest" description="Disordered" evidence="1">
    <location>
        <begin position="139"/>
        <end position="164"/>
    </location>
</feature>
<dbReference type="SUPFAM" id="SSF48452">
    <property type="entry name" value="TPR-like"/>
    <property type="match status" value="1"/>
</dbReference>
<dbReference type="Gene3D" id="1.25.40.10">
    <property type="entry name" value="Tetratricopeptide repeat domain"/>
    <property type="match status" value="1"/>
</dbReference>
<organism evidence="2 3">
    <name type="scientific">Paenarthrobacter ureafaciens</name>
    <dbReference type="NCBI Taxonomy" id="37931"/>
    <lineage>
        <taxon>Bacteria</taxon>
        <taxon>Bacillati</taxon>
        <taxon>Actinomycetota</taxon>
        <taxon>Actinomycetes</taxon>
        <taxon>Micrococcales</taxon>
        <taxon>Micrococcaceae</taxon>
        <taxon>Paenarthrobacter</taxon>
    </lineage>
</organism>
<reference evidence="2" key="1">
    <citation type="submission" date="2022-07" db="EMBL/GenBank/DDBJ databases">
        <authorList>
            <person name="Wu T."/>
        </authorList>
    </citation>
    <scope>NUCLEOTIDE SEQUENCE</scope>
    <source>
        <strain evidence="2">SD-1</strain>
    </source>
</reference>
<dbReference type="EMBL" id="CP101185">
    <property type="protein sequence ID" value="UYV95887.1"/>
    <property type="molecule type" value="Genomic_DNA"/>
</dbReference>
<evidence type="ECO:0000256" key="1">
    <source>
        <dbReference type="SAM" id="MobiDB-lite"/>
    </source>
</evidence>
<dbReference type="RefSeq" id="WP_069694931.1">
    <property type="nucleotide sequence ID" value="NZ_CP043010.1"/>
</dbReference>
<dbReference type="AlphaFoldDB" id="A0AAX3EFE0"/>
<dbReference type="InterPro" id="IPR011990">
    <property type="entry name" value="TPR-like_helical_dom_sf"/>
</dbReference>
<proteinExistence type="predicted"/>
<protein>
    <recommendedName>
        <fullName evidence="4">Tetratricopeptide repeat protein</fullName>
    </recommendedName>
</protein>
<sequence>MEIQKNMWCTDAATMLDVVLDRAAMEARLADCTAVERVWVLTLLGHSDEAITEGHALVESSEDPFKALLVLAHAYQRTYRWREAARLQEEALCLARTRTREALVRHQIGRRLFDEGLYAAAAAEFEWAQDLYRHAGRARQAETSGQAKDRALNVHRQAPFTENP</sequence>
<evidence type="ECO:0000313" key="3">
    <source>
        <dbReference type="Proteomes" id="UP001163293"/>
    </source>
</evidence>
<keyword evidence="3" id="KW-1185">Reference proteome</keyword>
<dbReference type="Proteomes" id="UP001163293">
    <property type="component" value="Chromosome"/>
</dbReference>
<evidence type="ECO:0008006" key="4">
    <source>
        <dbReference type="Google" id="ProtNLM"/>
    </source>
</evidence>
<name>A0AAX3EFE0_PAEUR</name>
<evidence type="ECO:0000313" key="2">
    <source>
        <dbReference type="EMBL" id="UYV95887.1"/>
    </source>
</evidence>
<gene>
    <name evidence="2" type="ORF">NL394_12405</name>
</gene>
<accession>A0AAX3EFE0</accession>